<gene>
    <name evidence="6" type="ORF">LNL84_10015</name>
</gene>
<feature type="coiled-coil region" evidence="3">
    <location>
        <begin position="322"/>
        <end position="349"/>
    </location>
</feature>
<accession>A0A9X1WAT1</accession>
<feature type="transmembrane region" description="Helical" evidence="4">
    <location>
        <begin position="124"/>
        <end position="145"/>
    </location>
</feature>
<dbReference type="Pfam" id="PF00990">
    <property type="entry name" value="GGDEF"/>
    <property type="match status" value="2"/>
</dbReference>
<dbReference type="GO" id="GO:0005886">
    <property type="term" value="C:plasma membrane"/>
    <property type="evidence" value="ECO:0007669"/>
    <property type="project" value="TreeGrafter"/>
</dbReference>
<dbReference type="PROSITE" id="PS50887">
    <property type="entry name" value="GGDEF"/>
    <property type="match status" value="1"/>
</dbReference>
<dbReference type="InterPro" id="IPR043128">
    <property type="entry name" value="Rev_trsase/Diguanyl_cyclase"/>
</dbReference>
<keyword evidence="4" id="KW-1133">Transmembrane helix</keyword>
<keyword evidence="4" id="KW-0472">Membrane</keyword>
<feature type="transmembrane region" description="Helical" evidence="4">
    <location>
        <begin position="12"/>
        <end position="34"/>
    </location>
</feature>
<organism evidence="6 7">
    <name type="scientific">Vibrio gelatinilyticus</name>
    <dbReference type="NCBI Taxonomy" id="2893468"/>
    <lineage>
        <taxon>Bacteria</taxon>
        <taxon>Pseudomonadati</taxon>
        <taxon>Pseudomonadota</taxon>
        <taxon>Gammaproteobacteria</taxon>
        <taxon>Vibrionales</taxon>
        <taxon>Vibrionaceae</taxon>
        <taxon>Vibrio</taxon>
    </lineage>
</organism>
<evidence type="ECO:0000259" key="5">
    <source>
        <dbReference type="PROSITE" id="PS50887"/>
    </source>
</evidence>
<feature type="transmembrane region" description="Helical" evidence="4">
    <location>
        <begin position="217"/>
        <end position="239"/>
    </location>
</feature>
<evidence type="ECO:0000256" key="4">
    <source>
        <dbReference type="SAM" id="Phobius"/>
    </source>
</evidence>
<dbReference type="AlphaFoldDB" id="A0A9X1WAT1"/>
<dbReference type="InterPro" id="IPR000160">
    <property type="entry name" value="GGDEF_dom"/>
</dbReference>
<evidence type="ECO:0000313" key="6">
    <source>
        <dbReference type="EMBL" id="MCJ2377163.1"/>
    </source>
</evidence>
<dbReference type="GO" id="GO:0052621">
    <property type="term" value="F:diguanylate cyclase activity"/>
    <property type="evidence" value="ECO:0007669"/>
    <property type="project" value="UniProtKB-EC"/>
</dbReference>
<comment type="catalytic activity">
    <reaction evidence="2">
        <text>2 GTP = 3',3'-c-di-GMP + 2 diphosphate</text>
        <dbReference type="Rhea" id="RHEA:24898"/>
        <dbReference type="ChEBI" id="CHEBI:33019"/>
        <dbReference type="ChEBI" id="CHEBI:37565"/>
        <dbReference type="ChEBI" id="CHEBI:58805"/>
        <dbReference type="EC" id="2.7.7.65"/>
    </reaction>
</comment>
<keyword evidence="7" id="KW-1185">Reference proteome</keyword>
<dbReference type="EC" id="2.7.7.65" evidence="1"/>
<evidence type="ECO:0000256" key="3">
    <source>
        <dbReference type="SAM" id="Coils"/>
    </source>
</evidence>
<evidence type="ECO:0000256" key="1">
    <source>
        <dbReference type="ARBA" id="ARBA00012528"/>
    </source>
</evidence>
<dbReference type="SUPFAM" id="SSF55073">
    <property type="entry name" value="Nucleotide cyclase"/>
    <property type="match status" value="1"/>
</dbReference>
<protein>
    <recommendedName>
        <fullName evidence="1">diguanylate cyclase</fullName>
        <ecNumber evidence="1">2.7.7.65</ecNumber>
    </recommendedName>
</protein>
<dbReference type="Proteomes" id="UP001139488">
    <property type="component" value="Unassembled WGS sequence"/>
</dbReference>
<feature type="transmembrane region" description="Helical" evidence="4">
    <location>
        <begin position="165"/>
        <end position="186"/>
    </location>
</feature>
<evidence type="ECO:0000256" key="2">
    <source>
        <dbReference type="ARBA" id="ARBA00034247"/>
    </source>
</evidence>
<feature type="transmembrane region" description="Helical" evidence="4">
    <location>
        <begin position="40"/>
        <end position="59"/>
    </location>
</feature>
<dbReference type="PANTHER" id="PTHR45138">
    <property type="entry name" value="REGULATORY COMPONENTS OF SENSORY TRANSDUCTION SYSTEM"/>
    <property type="match status" value="1"/>
</dbReference>
<reference evidence="6" key="1">
    <citation type="submission" date="2021-11" db="EMBL/GenBank/DDBJ databases">
        <title>Vibrio ZSDE26 sp. nov. and Vibrio ZSDZ34 sp. nov., isolated from coastal seawater in Qingdao.</title>
        <authorList>
            <person name="Zhang P."/>
        </authorList>
    </citation>
    <scope>NUCLEOTIDE SEQUENCE</scope>
    <source>
        <strain evidence="6">ZSDZ34</strain>
    </source>
</reference>
<proteinExistence type="predicted"/>
<evidence type="ECO:0000313" key="7">
    <source>
        <dbReference type="Proteomes" id="UP001139488"/>
    </source>
</evidence>
<feature type="transmembrane region" description="Helical" evidence="4">
    <location>
        <begin position="193"/>
        <end position="211"/>
    </location>
</feature>
<feature type="domain" description="GGDEF" evidence="5">
    <location>
        <begin position="261"/>
        <end position="412"/>
    </location>
</feature>
<dbReference type="InterPro" id="IPR029787">
    <property type="entry name" value="Nucleotide_cyclase"/>
</dbReference>
<dbReference type="Gene3D" id="3.30.70.270">
    <property type="match status" value="1"/>
</dbReference>
<dbReference type="RefSeq" id="WP_244357100.1">
    <property type="nucleotide sequence ID" value="NZ_JAJNNZ010000006.1"/>
</dbReference>
<dbReference type="EMBL" id="JAJNNZ010000006">
    <property type="protein sequence ID" value="MCJ2377163.1"/>
    <property type="molecule type" value="Genomic_DNA"/>
</dbReference>
<dbReference type="InterPro" id="IPR050469">
    <property type="entry name" value="Diguanylate_Cyclase"/>
</dbReference>
<feature type="transmembrane region" description="Helical" evidence="4">
    <location>
        <begin position="64"/>
        <end position="80"/>
    </location>
</feature>
<keyword evidence="4" id="KW-0812">Transmembrane</keyword>
<comment type="caution">
    <text evidence="6">The sequence shown here is derived from an EMBL/GenBank/DDBJ whole genome shotgun (WGS) entry which is preliminary data.</text>
</comment>
<dbReference type="PANTHER" id="PTHR45138:SF9">
    <property type="entry name" value="DIGUANYLATE CYCLASE DGCM-RELATED"/>
    <property type="match status" value="1"/>
</dbReference>
<keyword evidence="3" id="KW-0175">Coiled coil</keyword>
<dbReference type="CDD" id="cd01949">
    <property type="entry name" value="GGDEF"/>
    <property type="match status" value="1"/>
</dbReference>
<dbReference type="SMART" id="SM00267">
    <property type="entry name" value="GGDEF"/>
    <property type="match status" value="1"/>
</dbReference>
<sequence length="412" mass="46108">MSLPLVSSNSSRLFLPLLLLAVTMALYSPIASFIEHNRGFSVNLPYFLFGSSLVLTHLFKQGRIAMVALAMIAAYTVIQTRLQTPLSTGTTLLELSILAFLLPVSCTLPFLFRDTKLFSRGVAAFIFILLIFASWSSLILTHFYTGGFDSFGQDLLYSVDTLSKLPVVLVLYCLAMTGIGGIFVLNYNRSIDVVIYSSVLLSSATFSFFHVPYISCMLFSLSGALMVIYLISTTYYMAFNDRLTNIPGRRALELDIKHMGRKFTIAMLDIDYFKKFNDTYGHETGDDVLKLVASRMQMLSGNAKIYRYGGEEFTILFKGKTTKECKRDLEELREEIQHYEMVLRDTSARPDKASDGAARRGISNKTKSVNVTISIGAADSRTTRDPEAVMKLADNALYKAKEQGRNRVVFSR</sequence>
<feature type="transmembrane region" description="Helical" evidence="4">
    <location>
        <begin position="92"/>
        <end position="112"/>
    </location>
</feature>
<dbReference type="NCBIfam" id="TIGR00254">
    <property type="entry name" value="GGDEF"/>
    <property type="match status" value="1"/>
</dbReference>
<dbReference type="GO" id="GO:0043709">
    <property type="term" value="P:cell adhesion involved in single-species biofilm formation"/>
    <property type="evidence" value="ECO:0007669"/>
    <property type="project" value="TreeGrafter"/>
</dbReference>
<dbReference type="GO" id="GO:1902201">
    <property type="term" value="P:negative regulation of bacterial-type flagellum-dependent cell motility"/>
    <property type="evidence" value="ECO:0007669"/>
    <property type="project" value="TreeGrafter"/>
</dbReference>
<name>A0A9X1WAT1_9VIBR</name>